<name>A0A821XWG6_9BILA</name>
<dbReference type="Proteomes" id="UP000663865">
    <property type="component" value="Unassembled WGS sequence"/>
</dbReference>
<reference evidence="2" key="1">
    <citation type="submission" date="2021-02" db="EMBL/GenBank/DDBJ databases">
        <authorList>
            <person name="Nowell W R."/>
        </authorList>
    </citation>
    <scope>NUCLEOTIDE SEQUENCE</scope>
</reference>
<feature type="non-terminal residue" evidence="2">
    <location>
        <position position="76"/>
    </location>
</feature>
<organism evidence="2 3">
    <name type="scientific">Rotaria socialis</name>
    <dbReference type="NCBI Taxonomy" id="392032"/>
    <lineage>
        <taxon>Eukaryota</taxon>
        <taxon>Metazoa</taxon>
        <taxon>Spiralia</taxon>
        <taxon>Gnathifera</taxon>
        <taxon>Rotifera</taxon>
        <taxon>Eurotatoria</taxon>
        <taxon>Bdelloidea</taxon>
        <taxon>Philodinida</taxon>
        <taxon>Philodinidae</taxon>
        <taxon>Rotaria</taxon>
    </lineage>
</organism>
<evidence type="ECO:0000313" key="1">
    <source>
        <dbReference type="EMBL" id="CAF3414902.1"/>
    </source>
</evidence>
<gene>
    <name evidence="1" type="ORF">KIK155_LOCUS9381</name>
    <name evidence="2" type="ORF">TOA249_LOCUS33925</name>
</gene>
<sequence>VDSTEDEQQKLVIINKVFPNSFDADQFYHAKNSFIEQWKRYYETTVATDATFDQYWIVLDVDSHSNWLTPDNIQYL</sequence>
<evidence type="ECO:0000313" key="3">
    <source>
        <dbReference type="Proteomes" id="UP000663838"/>
    </source>
</evidence>
<proteinExistence type="predicted"/>
<feature type="non-terminal residue" evidence="2">
    <location>
        <position position="1"/>
    </location>
</feature>
<comment type="caution">
    <text evidence="2">The sequence shown here is derived from an EMBL/GenBank/DDBJ whole genome shotgun (WGS) entry which is preliminary data.</text>
</comment>
<dbReference type="EMBL" id="CAJNYV010001315">
    <property type="protein sequence ID" value="CAF3414902.1"/>
    <property type="molecule type" value="Genomic_DNA"/>
</dbReference>
<accession>A0A821XWG6</accession>
<dbReference type="Proteomes" id="UP000663838">
    <property type="component" value="Unassembled WGS sequence"/>
</dbReference>
<dbReference type="EMBL" id="CAJOBS010013590">
    <property type="protein sequence ID" value="CAF4952153.1"/>
    <property type="molecule type" value="Genomic_DNA"/>
</dbReference>
<dbReference type="AlphaFoldDB" id="A0A821XWG6"/>
<protein>
    <submittedName>
        <fullName evidence="2">Uncharacterized protein</fullName>
    </submittedName>
</protein>
<evidence type="ECO:0000313" key="2">
    <source>
        <dbReference type="EMBL" id="CAF4952153.1"/>
    </source>
</evidence>